<dbReference type="STRING" id="888050.HMPREF9004_1480"/>
<dbReference type="EMBL" id="AQHZ01000024">
    <property type="protein sequence ID" value="ENO17570.1"/>
    <property type="molecule type" value="Genomic_DNA"/>
</dbReference>
<organism evidence="1 2">
    <name type="scientific">Schaalia cardiffensis F0333</name>
    <dbReference type="NCBI Taxonomy" id="888050"/>
    <lineage>
        <taxon>Bacteria</taxon>
        <taxon>Bacillati</taxon>
        <taxon>Actinomycetota</taxon>
        <taxon>Actinomycetes</taxon>
        <taxon>Actinomycetales</taxon>
        <taxon>Actinomycetaceae</taxon>
        <taxon>Schaalia</taxon>
    </lineage>
</organism>
<dbReference type="HOGENOM" id="CLU_3194946_0_0_11"/>
<reference evidence="1 2" key="1">
    <citation type="submission" date="2013-03" db="EMBL/GenBank/DDBJ databases">
        <title>Reference genome for the Human Microbiome Project.</title>
        <authorList>
            <person name="Aqrawi P."/>
            <person name="Ayvaz T."/>
            <person name="Bess C."/>
            <person name="Blankenburg K."/>
            <person name="Coyle M."/>
            <person name="Deng J."/>
            <person name="Forbes L."/>
            <person name="Fowler G."/>
            <person name="Francisco L."/>
            <person name="Fu Q."/>
            <person name="Gibbs R."/>
            <person name="Gross S."/>
            <person name="Gubbala S."/>
            <person name="Hale W."/>
            <person name="Hemphill L."/>
            <person name="Highlander S."/>
            <person name="Hirani K."/>
            <person name="Jackson L."/>
            <person name="Jakkamsetti A."/>
            <person name="Javaid M."/>
            <person name="Jayaseelan J.C."/>
            <person name="Jiang H."/>
            <person name="Joshi V."/>
            <person name="Korchina V."/>
            <person name="Kovar C."/>
            <person name="Lara F."/>
            <person name="Lee S."/>
            <person name="Liu Y."/>
            <person name="Mata R."/>
            <person name="Mathew T."/>
            <person name="Munidasa M."/>
            <person name="Muzny D."/>
            <person name="Nazareth L."/>
            <person name="Ngo R."/>
            <person name="Nguyen L."/>
            <person name="Nguyen N."/>
            <person name="Okwuonu G."/>
            <person name="Ongeri F."/>
            <person name="Palculict T."/>
            <person name="Patil S."/>
            <person name="Petrosino J."/>
            <person name="Pham C."/>
            <person name="Pham P."/>
            <person name="Pu L.-L."/>
            <person name="Qin X."/>
            <person name="Qu J."/>
            <person name="Reid J."/>
            <person name="Ross M."/>
            <person name="Ruth R."/>
            <person name="Saada N."/>
            <person name="San Lucas F."/>
            <person name="Santibanez J."/>
            <person name="Shang Y."/>
            <person name="Simmons D."/>
            <person name="Song X.-Z."/>
            <person name="Tang L.-Y."/>
            <person name="Thornton R."/>
            <person name="Warren J."/>
            <person name="Weissenberger G."/>
            <person name="Wilczek-Boney K."/>
            <person name="Worley K."/>
            <person name="Youmans B."/>
            <person name="Zhang J."/>
            <person name="Zhang L."/>
            <person name="Zhao Z."/>
            <person name="Zhou C."/>
            <person name="Zhu D."/>
            <person name="Zhu Y."/>
        </authorList>
    </citation>
    <scope>NUCLEOTIDE SEQUENCE [LARGE SCALE GENOMIC DNA]</scope>
    <source>
        <strain evidence="1 2">F0333</strain>
    </source>
</reference>
<protein>
    <submittedName>
        <fullName evidence="1">Uncharacterized protein</fullName>
    </submittedName>
</protein>
<evidence type="ECO:0000313" key="2">
    <source>
        <dbReference type="Proteomes" id="UP000013015"/>
    </source>
</evidence>
<dbReference type="AlphaFoldDB" id="N6W4V9"/>
<proteinExistence type="predicted"/>
<evidence type="ECO:0000313" key="1">
    <source>
        <dbReference type="EMBL" id="ENO17570.1"/>
    </source>
</evidence>
<comment type="caution">
    <text evidence="1">The sequence shown here is derived from an EMBL/GenBank/DDBJ whole genome shotgun (WGS) entry which is preliminary data.</text>
</comment>
<dbReference type="Proteomes" id="UP000013015">
    <property type="component" value="Unassembled WGS sequence"/>
</dbReference>
<accession>N6W4V9</accession>
<gene>
    <name evidence="1" type="ORF">HMPREF9004_1480</name>
</gene>
<name>N6W4V9_9ACTO</name>
<sequence>MKDRGPCLVGLHAALTFPGSPLNALALPVRAACVRPGLALKEKKA</sequence>
<keyword evidence="2" id="KW-1185">Reference proteome</keyword>